<evidence type="ECO:0000313" key="1">
    <source>
        <dbReference type="EMBL" id="SHH05882.1"/>
    </source>
</evidence>
<dbReference type="NCBIfam" id="TIGR01603">
    <property type="entry name" value="maj_tail_phi13"/>
    <property type="match status" value="1"/>
</dbReference>
<proteinExistence type="predicted"/>
<dbReference type="AlphaFoldDB" id="A0A1M5PW05"/>
<name>A0A1M5PW05_9FIRM</name>
<accession>A0A1M5PW05</accession>
<keyword evidence="2" id="KW-1185">Reference proteome</keyword>
<dbReference type="OrthoDB" id="3078218at2"/>
<reference evidence="2" key="1">
    <citation type="submission" date="2016-11" db="EMBL/GenBank/DDBJ databases">
        <authorList>
            <person name="Varghese N."/>
            <person name="Submissions S."/>
        </authorList>
    </citation>
    <scope>NUCLEOTIDE SEQUENCE [LARGE SCALE GENOMIC DNA]</scope>
    <source>
        <strain evidence="2">DSM 15285</strain>
    </source>
</reference>
<dbReference type="InterPro" id="IPR006724">
    <property type="entry name" value="Phage_TTP"/>
</dbReference>
<evidence type="ECO:0000313" key="2">
    <source>
        <dbReference type="Proteomes" id="UP000242520"/>
    </source>
</evidence>
<dbReference type="RefSeq" id="WP_072723569.1">
    <property type="nucleotide sequence ID" value="NZ_FQXH01000007.1"/>
</dbReference>
<dbReference type="InterPro" id="IPR006490">
    <property type="entry name" value="Maj_tail_phi13"/>
</dbReference>
<organism evidence="1 2">
    <name type="scientific">Tepidibacter thalassicus DSM 15285</name>
    <dbReference type="NCBI Taxonomy" id="1123350"/>
    <lineage>
        <taxon>Bacteria</taxon>
        <taxon>Bacillati</taxon>
        <taxon>Bacillota</taxon>
        <taxon>Clostridia</taxon>
        <taxon>Peptostreptococcales</taxon>
        <taxon>Peptostreptococcaceae</taxon>
        <taxon>Tepidibacter</taxon>
    </lineage>
</organism>
<sequence>MATIGLRNLVYAKLVKDDNTGVTYDTVKPIAPAIDAKISPSTNTDSLYADDGIVETVETLGEISVELEVSDLPVEVLADLQGHTIDNNGALVKKATDQAPYVAIGFKSKKSNGKYKYVWLYKGKFSLIEEEYHTNEDKANFSTPKLKGTFLKRIYDEAWQVSADEDTTGFTQALADKWFDSVYEENATLA</sequence>
<dbReference type="Proteomes" id="UP000242520">
    <property type="component" value="Unassembled WGS sequence"/>
</dbReference>
<dbReference type="EMBL" id="FQXH01000007">
    <property type="protein sequence ID" value="SHH05882.1"/>
    <property type="molecule type" value="Genomic_DNA"/>
</dbReference>
<dbReference type="Pfam" id="PF04630">
    <property type="entry name" value="Phage_TTP_1"/>
    <property type="match status" value="1"/>
</dbReference>
<gene>
    <name evidence="1" type="ORF">SAMN02744040_00631</name>
</gene>
<protein>
    <submittedName>
        <fullName evidence="1">Phage major tail protein, phi13 family</fullName>
    </submittedName>
</protein>
<dbReference type="STRING" id="1123350.SAMN02744040_00631"/>